<keyword evidence="11" id="KW-1185">Reference proteome</keyword>
<evidence type="ECO:0000313" key="10">
    <source>
        <dbReference type="EMBL" id="PWN36644.1"/>
    </source>
</evidence>
<dbReference type="PANTHER" id="PTHR13035">
    <property type="entry name" value="PROTEIN N-TERMINAL GLUTAMINE AMIDOHYDROLASE"/>
    <property type="match status" value="1"/>
</dbReference>
<feature type="region of interest" description="Disordered" evidence="8">
    <location>
        <begin position="546"/>
        <end position="573"/>
    </location>
</feature>
<dbReference type="STRING" id="1280837.A0A316VHB9"/>
<comment type="similarity">
    <text evidence="1">Belongs to the NTAQ1 family.</text>
</comment>
<dbReference type="InParanoid" id="A0A316VHB9"/>
<evidence type="ECO:0000256" key="7">
    <source>
        <dbReference type="ARBA" id="ARBA00048768"/>
    </source>
</evidence>
<feature type="region of interest" description="Disordered" evidence="8">
    <location>
        <begin position="37"/>
        <end position="80"/>
    </location>
</feature>
<feature type="compositionally biased region" description="Low complexity" evidence="8">
    <location>
        <begin position="178"/>
        <end position="192"/>
    </location>
</feature>
<evidence type="ECO:0000256" key="5">
    <source>
        <dbReference type="ARBA" id="ARBA00022801"/>
    </source>
</evidence>
<feature type="compositionally biased region" description="Polar residues" evidence="8">
    <location>
        <begin position="671"/>
        <end position="682"/>
    </location>
</feature>
<dbReference type="InterPro" id="IPR039733">
    <property type="entry name" value="NTAQ1"/>
</dbReference>
<feature type="compositionally biased region" description="Polar residues" evidence="8">
    <location>
        <begin position="37"/>
        <end position="59"/>
    </location>
</feature>
<feature type="region of interest" description="Disordered" evidence="8">
    <location>
        <begin position="589"/>
        <end position="616"/>
    </location>
</feature>
<dbReference type="RefSeq" id="XP_025356946.1">
    <property type="nucleotide sequence ID" value="XM_025497501.1"/>
</dbReference>
<evidence type="ECO:0000256" key="1">
    <source>
        <dbReference type="ARBA" id="ARBA00008985"/>
    </source>
</evidence>
<feature type="domain" description="Protein N-terminal glutamine amidohydrolase alpha beta roll" evidence="9">
    <location>
        <begin position="394"/>
        <end position="537"/>
    </location>
</feature>
<protein>
    <recommendedName>
        <fullName evidence="4">Protein N-terminal glutamine amidohydrolase</fullName>
        <ecNumber evidence="3">3.5.1.122</ecNumber>
    </recommendedName>
    <alternativeName>
        <fullName evidence="6">Protein NH2-terminal glutamine deamidase</fullName>
    </alternativeName>
</protein>
<dbReference type="OrthoDB" id="191192at2759"/>
<dbReference type="GO" id="GO:0005634">
    <property type="term" value="C:nucleus"/>
    <property type="evidence" value="ECO:0007669"/>
    <property type="project" value="TreeGrafter"/>
</dbReference>
<dbReference type="GO" id="GO:0008418">
    <property type="term" value="F:protein-N-terminal asparagine amidohydrolase activity"/>
    <property type="evidence" value="ECO:0007669"/>
    <property type="project" value="InterPro"/>
</dbReference>
<dbReference type="GO" id="GO:0005829">
    <property type="term" value="C:cytosol"/>
    <property type="evidence" value="ECO:0007669"/>
    <property type="project" value="TreeGrafter"/>
</dbReference>
<reference evidence="10 11" key="1">
    <citation type="journal article" date="2018" name="Mol. Biol. Evol.">
        <title>Broad Genomic Sampling Reveals a Smut Pathogenic Ancestry of the Fungal Clade Ustilaginomycotina.</title>
        <authorList>
            <person name="Kijpornyongpan T."/>
            <person name="Mondo S.J."/>
            <person name="Barry K."/>
            <person name="Sandor L."/>
            <person name="Lee J."/>
            <person name="Lipzen A."/>
            <person name="Pangilinan J."/>
            <person name="LaButti K."/>
            <person name="Hainaut M."/>
            <person name="Henrissat B."/>
            <person name="Grigoriev I.V."/>
            <person name="Spatafora J.W."/>
            <person name="Aime M.C."/>
        </authorList>
    </citation>
    <scope>NUCLEOTIDE SEQUENCE [LARGE SCALE GENOMIC DNA]</scope>
    <source>
        <strain evidence="10 11">MCA 3882</strain>
    </source>
</reference>
<dbReference type="GO" id="GO:0070773">
    <property type="term" value="F:protein-N-terminal glutamine amidohydrolase activity"/>
    <property type="evidence" value="ECO:0007669"/>
    <property type="project" value="UniProtKB-EC"/>
</dbReference>
<accession>A0A316VHB9</accession>
<evidence type="ECO:0000259" key="9">
    <source>
        <dbReference type="Pfam" id="PF09764"/>
    </source>
</evidence>
<comment type="subunit">
    <text evidence="2">Monomer.</text>
</comment>
<dbReference type="InterPro" id="IPR037132">
    <property type="entry name" value="N_Gln_amidohydro_ab_roll_sf"/>
</dbReference>
<evidence type="ECO:0000256" key="3">
    <source>
        <dbReference type="ARBA" id="ARBA00012718"/>
    </source>
</evidence>
<dbReference type="Proteomes" id="UP000245771">
    <property type="component" value="Unassembled WGS sequence"/>
</dbReference>
<evidence type="ECO:0000256" key="8">
    <source>
        <dbReference type="SAM" id="MobiDB-lite"/>
    </source>
</evidence>
<dbReference type="GeneID" id="37019282"/>
<feature type="compositionally biased region" description="Pro residues" evidence="8">
    <location>
        <begin position="684"/>
        <end position="696"/>
    </location>
</feature>
<dbReference type="Gene3D" id="3.10.620.10">
    <property type="entry name" value="Protein N-terminal glutamine amidohydrolase, alpha beta roll"/>
    <property type="match status" value="2"/>
</dbReference>
<dbReference type="EC" id="3.5.1.122" evidence="3"/>
<keyword evidence="5" id="KW-0378">Hydrolase</keyword>
<feature type="compositionally biased region" description="Low complexity" evidence="8">
    <location>
        <begin position="593"/>
        <end position="612"/>
    </location>
</feature>
<feature type="region of interest" description="Disordered" evidence="8">
    <location>
        <begin position="107"/>
        <end position="193"/>
    </location>
</feature>
<feature type="region of interest" description="Disordered" evidence="8">
    <location>
        <begin position="337"/>
        <end position="370"/>
    </location>
</feature>
<evidence type="ECO:0000256" key="4">
    <source>
        <dbReference type="ARBA" id="ARBA00021247"/>
    </source>
</evidence>
<dbReference type="InterPro" id="IPR023128">
    <property type="entry name" value="Prot_N_Gln_amidohydro_ab_roll"/>
</dbReference>
<feature type="compositionally biased region" description="Low complexity" evidence="8">
    <location>
        <begin position="119"/>
        <end position="129"/>
    </location>
</feature>
<feature type="compositionally biased region" description="Polar residues" evidence="8">
    <location>
        <begin position="130"/>
        <end position="142"/>
    </location>
</feature>
<dbReference type="Pfam" id="PF09764">
    <property type="entry name" value="Nt_Gln_amidase"/>
    <property type="match status" value="2"/>
</dbReference>
<evidence type="ECO:0000313" key="11">
    <source>
        <dbReference type="Proteomes" id="UP000245771"/>
    </source>
</evidence>
<dbReference type="EMBL" id="KZ819602">
    <property type="protein sequence ID" value="PWN36644.1"/>
    <property type="molecule type" value="Genomic_DNA"/>
</dbReference>
<comment type="catalytic activity">
    <reaction evidence="7">
        <text>N-terminal L-glutaminyl-[protein] + H2O = N-terminal L-glutamyl-[protein] + NH4(+)</text>
        <dbReference type="Rhea" id="RHEA:50680"/>
        <dbReference type="Rhea" id="RHEA-COMP:12668"/>
        <dbReference type="Rhea" id="RHEA-COMP:12777"/>
        <dbReference type="ChEBI" id="CHEBI:15377"/>
        <dbReference type="ChEBI" id="CHEBI:28938"/>
        <dbReference type="ChEBI" id="CHEBI:64721"/>
        <dbReference type="ChEBI" id="CHEBI:64722"/>
        <dbReference type="EC" id="3.5.1.122"/>
    </reaction>
</comment>
<sequence>MQSRTSMSAEEADDDSQSIFTDTATLVGTTEYANVATSSRQSDPYDNASITGRSSTSTLRPLPRQHSAPPPTDYSTNRRWQDDTVSINTITDDRGLVVPWWSAVLPDPSSLMRSRSQRRGNGQQSRPSRTGASTSDAANSPPTVLLPRFRRTAQLGTSGGGTNGGSSSSTTQPRSALDTFNSSSPTSSNDSSYIRLRNIPRSVSTPTSMSFPDRQQQILQRATSMFMTSESASEAVEDDCIPEFVPEPPALPQPYDIYTKCYCEENAYILAAYLDRICKKRNKEENHDWQWNVDVVFVSNENKNVALWQQRASQMPETDNIVIWDYHVFVVVSCTPKPRSQSHASLGRRPSARTTHSSGPMSARLPRRQSTVPTDYSILDTVYVPQSNPGLTETETKTTYSWVYDLDSCLRTPTRLSQYLQATFKSDIHTTVSAHFRPRFRIIPAASYFAYFASDRSHMLITPSQEERETFEAICASTGWVLDSQLPQQYNSPLPRWPNIRGALAESDNLLMDSYVNMIGGAGDDRYGTTVSLLELMQGTGLCNDGYVPVQDAPTSRNGSERARREEGDHIQSSVKKMLDDLQNGSQLTRQMSVQSHSRSNSTSSSNEGSQSEDLPGFVLGVRRFYGRRPPPPVPEGVDRFARVDFTGRGKRVTNPLFPAYMHATLQSRAAFRQSQNQNQRSGLPPPPPPPTSTSQ</sequence>
<dbReference type="PANTHER" id="PTHR13035:SF0">
    <property type="entry name" value="PROTEIN N-TERMINAL GLUTAMINE AMIDOHYDROLASE"/>
    <property type="match status" value="1"/>
</dbReference>
<proteinExistence type="inferred from homology"/>
<name>A0A316VHB9_9BASI</name>
<feature type="domain" description="Protein N-terminal glutamine amidohydrolase alpha beta roll" evidence="9">
    <location>
        <begin position="258"/>
        <end position="340"/>
    </location>
</feature>
<evidence type="ECO:0000256" key="6">
    <source>
        <dbReference type="ARBA" id="ARBA00029677"/>
    </source>
</evidence>
<feature type="region of interest" description="Disordered" evidence="8">
    <location>
        <begin position="1"/>
        <end position="20"/>
    </location>
</feature>
<feature type="compositionally biased region" description="Basic and acidic residues" evidence="8">
    <location>
        <begin position="559"/>
        <end position="570"/>
    </location>
</feature>
<evidence type="ECO:0000256" key="2">
    <source>
        <dbReference type="ARBA" id="ARBA00011245"/>
    </source>
</evidence>
<gene>
    <name evidence="10" type="ORF">FA14DRAFT_152074</name>
</gene>
<feature type="region of interest" description="Disordered" evidence="8">
    <location>
        <begin position="671"/>
        <end position="696"/>
    </location>
</feature>
<organism evidence="10 11">
    <name type="scientific">Meira miltonrushii</name>
    <dbReference type="NCBI Taxonomy" id="1280837"/>
    <lineage>
        <taxon>Eukaryota</taxon>
        <taxon>Fungi</taxon>
        <taxon>Dikarya</taxon>
        <taxon>Basidiomycota</taxon>
        <taxon>Ustilaginomycotina</taxon>
        <taxon>Exobasidiomycetes</taxon>
        <taxon>Exobasidiales</taxon>
        <taxon>Brachybasidiaceae</taxon>
        <taxon>Meira</taxon>
    </lineage>
</organism>
<dbReference type="AlphaFoldDB" id="A0A316VHB9"/>